<name>A0A2A3X983_BREAU</name>
<dbReference type="InterPro" id="IPR001353">
    <property type="entry name" value="Proteasome_sua/b"/>
</dbReference>
<comment type="caution">
    <text evidence="10">The sequence shown here is derived from an EMBL/GenBank/DDBJ whole genome shotgun (WGS) entry which is preliminary data.</text>
</comment>
<dbReference type="InterPro" id="IPR029055">
    <property type="entry name" value="Ntn_hydrolases_N"/>
</dbReference>
<dbReference type="PANTHER" id="PTHR32194">
    <property type="entry name" value="METALLOPROTEASE TLDD"/>
    <property type="match status" value="1"/>
</dbReference>
<dbReference type="AlphaFoldDB" id="A0A2A3X983"/>
<dbReference type="PROSITE" id="PS51476">
    <property type="entry name" value="PROTEASOME_BETA_2"/>
    <property type="match status" value="1"/>
</dbReference>
<evidence type="ECO:0000256" key="2">
    <source>
        <dbReference type="ARBA" id="ARBA00022490"/>
    </source>
</evidence>
<evidence type="ECO:0000256" key="5">
    <source>
        <dbReference type="ARBA" id="ARBA00022801"/>
    </source>
</evidence>
<keyword evidence="3" id="KW-0645">Protease</keyword>
<dbReference type="EC" id="3.4.25.1" evidence="9"/>
<keyword evidence="8" id="KW-0865">Zymogen</keyword>
<dbReference type="GO" id="GO:0010498">
    <property type="term" value="P:proteasomal protein catabolic process"/>
    <property type="evidence" value="ECO:0007669"/>
    <property type="project" value="UniProtKB-UniRule"/>
</dbReference>
<evidence type="ECO:0000256" key="4">
    <source>
        <dbReference type="ARBA" id="ARBA00022698"/>
    </source>
</evidence>
<dbReference type="SUPFAM" id="SSF56235">
    <property type="entry name" value="N-terminal nucleophile aminohydrolases (Ntn hydrolases)"/>
    <property type="match status" value="1"/>
</dbReference>
<dbReference type="Pfam" id="PF00227">
    <property type="entry name" value="Proteasome"/>
    <property type="match status" value="1"/>
</dbReference>
<keyword evidence="2" id="KW-0963">Cytoplasm</keyword>
<dbReference type="Proteomes" id="UP000218377">
    <property type="component" value="Unassembled WGS sequence"/>
</dbReference>
<proteinExistence type="predicted"/>
<evidence type="ECO:0000256" key="3">
    <source>
        <dbReference type="ARBA" id="ARBA00022670"/>
    </source>
</evidence>
<keyword evidence="5" id="KW-0378">Hydrolase</keyword>
<dbReference type="GO" id="GO:0004298">
    <property type="term" value="F:threonine-type endopeptidase activity"/>
    <property type="evidence" value="ECO:0007669"/>
    <property type="project" value="UniProtKB-UniRule"/>
</dbReference>
<keyword evidence="4" id="KW-0888">Threonine protease</keyword>
<evidence type="ECO:0000256" key="6">
    <source>
        <dbReference type="ARBA" id="ARBA00022813"/>
    </source>
</evidence>
<dbReference type="PANTHER" id="PTHR32194:SF0">
    <property type="entry name" value="ATP-DEPENDENT PROTEASE SUBUNIT HSLV"/>
    <property type="match status" value="1"/>
</dbReference>
<dbReference type="EMBL" id="NRGX01000001">
    <property type="protein sequence ID" value="PCC20037.1"/>
    <property type="molecule type" value="Genomic_DNA"/>
</dbReference>
<dbReference type="InterPro" id="IPR023333">
    <property type="entry name" value="Proteasome_suB-type"/>
</dbReference>
<dbReference type="CDD" id="cd01906">
    <property type="entry name" value="proteasome_protease_HslV"/>
    <property type="match status" value="1"/>
</dbReference>
<evidence type="ECO:0000256" key="8">
    <source>
        <dbReference type="ARBA" id="ARBA00023145"/>
    </source>
</evidence>
<organism evidence="10 11">
    <name type="scientific">Brevibacterium aurantiacum</name>
    <dbReference type="NCBI Taxonomy" id="273384"/>
    <lineage>
        <taxon>Bacteria</taxon>
        <taxon>Bacillati</taxon>
        <taxon>Actinomycetota</taxon>
        <taxon>Actinomycetes</taxon>
        <taxon>Micrococcales</taxon>
        <taxon>Brevibacteriaceae</taxon>
        <taxon>Brevibacterium</taxon>
    </lineage>
</organism>
<evidence type="ECO:0000313" key="11">
    <source>
        <dbReference type="Proteomes" id="UP000218377"/>
    </source>
</evidence>
<evidence type="ECO:0000256" key="7">
    <source>
        <dbReference type="ARBA" id="ARBA00022942"/>
    </source>
</evidence>
<dbReference type="GO" id="GO:0005839">
    <property type="term" value="C:proteasome core complex"/>
    <property type="evidence" value="ECO:0007669"/>
    <property type="project" value="UniProtKB-UniRule"/>
</dbReference>
<accession>A0A2A3X983</accession>
<dbReference type="GO" id="GO:0005737">
    <property type="term" value="C:cytoplasm"/>
    <property type="evidence" value="ECO:0007669"/>
    <property type="project" value="TreeGrafter"/>
</dbReference>
<keyword evidence="6" id="KW-0068">Autocatalytic cleavage</keyword>
<comment type="catalytic activity">
    <reaction evidence="1">
        <text>Cleavage of peptide bonds with very broad specificity.</text>
        <dbReference type="EC" id="3.4.25.1"/>
    </reaction>
</comment>
<dbReference type="InterPro" id="IPR022483">
    <property type="entry name" value="PSB_actinobac"/>
</dbReference>
<reference evidence="10 11" key="1">
    <citation type="journal article" date="2017" name="Elife">
        <title>Extensive horizontal gene transfer in cheese-associated bacteria.</title>
        <authorList>
            <person name="Bonham K.S."/>
            <person name="Wolfe B.E."/>
            <person name="Dutton R.J."/>
        </authorList>
    </citation>
    <scope>NUCLEOTIDE SEQUENCE [LARGE SCALE GENOMIC DNA]</scope>
    <source>
        <strain evidence="10 11">JB5</strain>
    </source>
</reference>
<sequence length="282" mass="29747">MQRSSCATSSRRAANEMSGFSPAFLSSTSNSFVELARAVAPEALPTTAGHDLGHQVPEGTTIICFRTAAGILMAGDRRATIGSMIASHSMEKVRPADDFSVIGIAGTAGLALDLIRLYQLELEHYEKIEGARLSLAGKANRLASMLRGNLSLAMQGLSVVPLFAGVDEATPAGQIFSFDVTCGKYEEHRFHSIGSGSGYARGALKKLWQPGLEPDAAISVAVEALFDASDDDSATGGPDFVRQIAPTIFTVDLDNGVVEIPSADVMSVAAEVVDRRTRKAQS</sequence>
<evidence type="ECO:0000313" key="10">
    <source>
        <dbReference type="EMBL" id="PCC20037.1"/>
    </source>
</evidence>
<gene>
    <name evidence="10" type="primary">prcB</name>
    <name evidence="10" type="ORF">CIK79_18135</name>
</gene>
<dbReference type="NCBIfam" id="TIGR03690">
    <property type="entry name" value="20S_bact_beta"/>
    <property type="match status" value="1"/>
</dbReference>
<evidence type="ECO:0000256" key="9">
    <source>
        <dbReference type="NCBIfam" id="TIGR03690"/>
    </source>
</evidence>
<dbReference type="Gene3D" id="3.60.20.10">
    <property type="entry name" value="Glutamine Phosphoribosylpyrophosphate, subunit 1, domain 1"/>
    <property type="match status" value="1"/>
</dbReference>
<evidence type="ECO:0000256" key="1">
    <source>
        <dbReference type="ARBA" id="ARBA00001198"/>
    </source>
</evidence>
<keyword evidence="7 10" id="KW-0647">Proteasome</keyword>
<protein>
    <recommendedName>
        <fullName evidence="9">Proteasome subunit beta</fullName>
        <ecNumber evidence="9">3.4.25.1</ecNumber>
    </recommendedName>
</protein>